<dbReference type="Proteomes" id="UP000612055">
    <property type="component" value="Unassembled WGS sequence"/>
</dbReference>
<protein>
    <submittedName>
        <fullName evidence="1">Uncharacterized protein</fullName>
    </submittedName>
</protein>
<dbReference type="EMBL" id="JAEHOE010000045">
    <property type="protein sequence ID" value="KAG2492465.1"/>
    <property type="molecule type" value="Genomic_DNA"/>
</dbReference>
<evidence type="ECO:0000313" key="2">
    <source>
        <dbReference type="Proteomes" id="UP000612055"/>
    </source>
</evidence>
<dbReference type="AlphaFoldDB" id="A0A835XYU1"/>
<keyword evidence="2" id="KW-1185">Reference proteome</keyword>
<sequence>MGGHVILNREEIRVVDPDLHSAIAVLLLHIFSTAETVYDNPAEEEGYEPDYRVTWPSGDPDAVVIQALSEVPGELAFSVMCSQGKFKRFGRRFDIEEDEQVEVALAAVVDWAREHEAVLGDGP</sequence>
<comment type="caution">
    <text evidence="1">The sequence shown here is derived from an EMBL/GenBank/DDBJ whole genome shotgun (WGS) entry which is preliminary data.</text>
</comment>
<organism evidence="1 2">
    <name type="scientific">Edaphochlamys debaryana</name>
    <dbReference type="NCBI Taxonomy" id="47281"/>
    <lineage>
        <taxon>Eukaryota</taxon>
        <taxon>Viridiplantae</taxon>
        <taxon>Chlorophyta</taxon>
        <taxon>core chlorophytes</taxon>
        <taxon>Chlorophyceae</taxon>
        <taxon>CS clade</taxon>
        <taxon>Chlamydomonadales</taxon>
        <taxon>Chlamydomonadales incertae sedis</taxon>
        <taxon>Edaphochlamys</taxon>
    </lineage>
</organism>
<gene>
    <name evidence="1" type="ORF">HYH03_009406</name>
</gene>
<accession>A0A835XYU1</accession>
<evidence type="ECO:0000313" key="1">
    <source>
        <dbReference type="EMBL" id="KAG2492465.1"/>
    </source>
</evidence>
<reference evidence="1" key="1">
    <citation type="journal article" date="2020" name="bioRxiv">
        <title>Comparative genomics of Chlamydomonas.</title>
        <authorList>
            <person name="Craig R.J."/>
            <person name="Hasan A.R."/>
            <person name="Ness R.W."/>
            <person name="Keightley P.D."/>
        </authorList>
    </citation>
    <scope>NUCLEOTIDE SEQUENCE</scope>
    <source>
        <strain evidence="1">CCAP 11/70</strain>
    </source>
</reference>
<name>A0A835XYU1_9CHLO</name>
<proteinExistence type="predicted"/>